<dbReference type="HOGENOM" id="CLU_1987216_0_0_1"/>
<accession>T1I5N1</accession>
<protein>
    <submittedName>
        <fullName evidence="2">Uncharacterized protein</fullName>
    </submittedName>
</protein>
<feature type="compositionally biased region" description="Polar residues" evidence="1">
    <location>
        <begin position="81"/>
        <end position="90"/>
    </location>
</feature>
<dbReference type="EnsemblMetazoa" id="RPRC011600-RA">
    <property type="protein sequence ID" value="RPRC011600-PA"/>
    <property type="gene ID" value="RPRC011600"/>
</dbReference>
<feature type="region of interest" description="Disordered" evidence="1">
    <location>
        <begin position="1"/>
        <end position="39"/>
    </location>
</feature>
<dbReference type="InParanoid" id="T1I5N1"/>
<keyword evidence="3" id="KW-1185">Reference proteome</keyword>
<organism evidence="2 3">
    <name type="scientific">Rhodnius prolixus</name>
    <name type="common">Triatomid bug</name>
    <dbReference type="NCBI Taxonomy" id="13249"/>
    <lineage>
        <taxon>Eukaryota</taxon>
        <taxon>Metazoa</taxon>
        <taxon>Ecdysozoa</taxon>
        <taxon>Arthropoda</taxon>
        <taxon>Hexapoda</taxon>
        <taxon>Insecta</taxon>
        <taxon>Pterygota</taxon>
        <taxon>Neoptera</taxon>
        <taxon>Paraneoptera</taxon>
        <taxon>Hemiptera</taxon>
        <taxon>Heteroptera</taxon>
        <taxon>Panheteroptera</taxon>
        <taxon>Cimicomorpha</taxon>
        <taxon>Reduviidae</taxon>
        <taxon>Triatominae</taxon>
        <taxon>Rhodnius</taxon>
    </lineage>
</organism>
<dbReference type="VEuPathDB" id="VectorBase:RPRC011600"/>
<evidence type="ECO:0000256" key="1">
    <source>
        <dbReference type="SAM" id="MobiDB-lite"/>
    </source>
</evidence>
<feature type="region of interest" description="Disordered" evidence="1">
    <location>
        <begin position="80"/>
        <end position="103"/>
    </location>
</feature>
<name>T1I5N1_RHOPR</name>
<proteinExistence type="predicted"/>
<dbReference type="Proteomes" id="UP000015103">
    <property type="component" value="Unassembled WGS sequence"/>
</dbReference>
<evidence type="ECO:0000313" key="2">
    <source>
        <dbReference type="EnsemblMetazoa" id="RPRC011600-PA"/>
    </source>
</evidence>
<sequence>PVGSTSKNICNSDSSEVTNKTLESSYKEAESTMNNLDDTLDPFVIKDLDESNIRVNRRRRQIALISSDDSDPNEELIATRFSGSDNSANNVKVKDNADKSSRSKVLVDSDASFNEDYDASDFSSTE</sequence>
<dbReference type="AlphaFoldDB" id="T1I5N1"/>
<reference evidence="2" key="1">
    <citation type="submission" date="2015-05" db="UniProtKB">
        <authorList>
            <consortium name="EnsemblMetazoa"/>
        </authorList>
    </citation>
    <scope>IDENTIFICATION</scope>
</reference>
<feature type="compositionally biased region" description="Basic and acidic residues" evidence="1">
    <location>
        <begin position="92"/>
        <end position="103"/>
    </location>
</feature>
<feature type="compositionally biased region" description="Polar residues" evidence="1">
    <location>
        <begin position="1"/>
        <end position="24"/>
    </location>
</feature>
<dbReference type="EMBL" id="ACPB03003572">
    <property type="status" value="NOT_ANNOTATED_CDS"/>
    <property type="molecule type" value="Genomic_DNA"/>
</dbReference>
<evidence type="ECO:0000313" key="3">
    <source>
        <dbReference type="Proteomes" id="UP000015103"/>
    </source>
</evidence>